<dbReference type="Proteomes" id="UP000231501">
    <property type="component" value="Unassembled WGS sequence"/>
</dbReference>
<organism evidence="2 3">
    <name type="scientific">Roseateles chitinivorans</name>
    <dbReference type="NCBI Taxonomy" id="2917965"/>
    <lineage>
        <taxon>Bacteria</taxon>
        <taxon>Pseudomonadati</taxon>
        <taxon>Pseudomonadota</taxon>
        <taxon>Betaproteobacteria</taxon>
        <taxon>Burkholderiales</taxon>
        <taxon>Sphaerotilaceae</taxon>
        <taxon>Roseateles</taxon>
    </lineage>
</organism>
<feature type="domain" description="Gp5/Type VI secretion system Vgr protein OB-fold" evidence="1">
    <location>
        <begin position="378"/>
        <end position="452"/>
    </location>
</feature>
<keyword evidence="3" id="KW-1185">Reference proteome</keyword>
<reference evidence="2 3" key="1">
    <citation type="submission" date="2017-11" db="EMBL/GenBank/DDBJ databases">
        <title>Draft genome sequence of Mitsuaria sp. HWN-4.</title>
        <authorList>
            <person name="Gundlapally S.R."/>
        </authorList>
    </citation>
    <scope>NUCLEOTIDE SEQUENCE [LARGE SCALE GENOMIC DNA]</scope>
    <source>
        <strain evidence="2 3">HWN-4</strain>
    </source>
</reference>
<dbReference type="OrthoDB" id="1907165at2"/>
<dbReference type="RefSeq" id="WP_099864375.1">
    <property type="nucleotide sequence ID" value="NZ_PEOG01000117.1"/>
</dbReference>
<dbReference type="SUPFAM" id="SSF69279">
    <property type="entry name" value="Phage tail proteins"/>
    <property type="match status" value="1"/>
</dbReference>
<name>A0A2G9C2J4_9BURK</name>
<comment type="caution">
    <text evidence="2">The sequence shown here is derived from an EMBL/GenBank/DDBJ whole genome shotgun (WGS) entry which is preliminary data.</text>
</comment>
<sequence length="597" mass="62684">MPGVSPTQDTVGVVSLAVLADGQRLEASADLMSVTVRRAANTVPSARLVFNDGDMPDRDFPLSDSAHFKPGARLTIQAGYGQQEETIFEGIVVRHGLRVHGDNDARLVVDCRDAAVKMTVGRRNANYIDQLDSDIMSTLASAHGLSAQVDATTIPHRELVQHFCSDWDFLLTRADANGLLVIATDGALAVTAPSAEGEPALSVTYGMDLIDFEGDVDARHQYGSAMAVSWDPKTQAALEGSAADPATLPAQGDLDSATLSAVIGLQSFRLQAGAPQSKDMLTQWAKAQQMKSGLARMRGQLKFQGSAKARVGGLIALQGVGARFSGTVFVTGLRHHIEDGAWTTEAEFGLDPDWFSARPDVPAPPAAGLLPPVPGLQVGVVLKLDGDPAGEQRIQVKVPVLQAETEGVWARLLQGHASSGFGAFFLPEVGDEVVLGYFAGDPSHPVVLGSLYSSGRTPPYALAAPNDTKAFVTRCGHKLEFDEKDQVITLATPANNRVVLSDKDKSIRLEDQNGNTVVLGPAGIALDSPKDITVTAQGRIALDAVGAVSISSQADVKTTGLNVNCEARIGFAAKGNAAAELSASGQTVVKGAMVMIN</sequence>
<evidence type="ECO:0000313" key="3">
    <source>
        <dbReference type="Proteomes" id="UP000231501"/>
    </source>
</evidence>
<evidence type="ECO:0000313" key="2">
    <source>
        <dbReference type="EMBL" id="PIM50598.1"/>
    </source>
</evidence>
<dbReference type="SUPFAM" id="SSF69255">
    <property type="entry name" value="gp5 N-terminal domain-like"/>
    <property type="match status" value="1"/>
</dbReference>
<dbReference type="InterPro" id="IPR006533">
    <property type="entry name" value="T6SS_Vgr_RhsGE"/>
</dbReference>
<proteinExistence type="predicted"/>
<dbReference type="InterPro" id="IPR037026">
    <property type="entry name" value="Vgr_OB-fold_dom_sf"/>
</dbReference>
<dbReference type="AlphaFoldDB" id="A0A2G9C2J4"/>
<dbReference type="Pfam" id="PF04717">
    <property type="entry name" value="Phage_base_V"/>
    <property type="match status" value="1"/>
</dbReference>
<evidence type="ECO:0000259" key="1">
    <source>
        <dbReference type="Pfam" id="PF04717"/>
    </source>
</evidence>
<accession>A0A2G9C2J4</accession>
<dbReference type="InterPro" id="IPR006531">
    <property type="entry name" value="Gp5/Vgr_OB"/>
</dbReference>
<dbReference type="NCBIfam" id="TIGR01646">
    <property type="entry name" value="vgr_GE"/>
    <property type="match status" value="1"/>
</dbReference>
<dbReference type="EMBL" id="PEOG01000117">
    <property type="protein sequence ID" value="PIM50598.1"/>
    <property type="molecule type" value="Genomic_DNA"/>
</dbReference>
<dbReference type="Gene3D" id="2.40.50.230">
    <property type="entry name" value="Gp5 N-terminal domain"/>
    <property type="match status" value="1"/>
</dbReference>
<protein>
    <submittedName>
        <fullName evidence="2">Type VI secretion protein VgrG</fullName>
    </submittedName>
</protein>
<gene>
    <name evidence="2" type="ORF">CS062_24160</name>
</gene>